<proteinExistence type="predicted"/>
<dbReference type="RefSeq" id="WP_277104674.1">
    <property type="nucleotide sequence ID" value="NZ_BAAAJS010000007.1"/>
</dbReference>
<dbReference type="Proteomes" id="UP001183619">
    <property type="component" value="Unassembled WGS sequence"/>
</dbReference>
<protein>
    <submittedName>
        <fullName evidence="2">Uncharacterized protein</fullName>
    </submittedName>
</protein>
<organism evidence="2 3">
    <name type="scientific">Corynebacterium felinum</name>
    <dbReference type="NCBI Taxonomy" id="131318"/>
    <lineage>
        <taxon>Bacteria</taxon>
        <taxon>Bacillati</taxon>
        <taxon>Actinomycetota</taxon>
        <taxon>Actinomycetes</taxon>
        <taxon>Mycobacteriales</taxon>
        <taxon>Corynebacteriaceae</taxon>
        <taxon>Corynebacterium</taxon>
    </lineage>
</organism>
<evidence type="ECO:0000313" key="2">
    <source>
        <dbReference type="EMBL" id="MDR7356214.1"/>
    </source>
</evidence>
<comment type="caution">
    <text evidence="2">The sequence shown here is derived from an EMBL/GenBank/DDBJ whole genome shotgun (WGS) entry which is preliminary data.</text>
</comment>
<gene>
    <name evidence="2" type="ORF">J2S37_002752</name>
</gene>
<name>A0ABU2BC53_9CORY</name>
<dbReference type="EMBL" id="JAVDYF010000001">
    <property type="protein sequence ID" value="MDR7356214.1"/>
    <property type="molecule type" value="Genomic_DNA"/>
</dbReference>
<keyword evidence="3" id="KW-1185">Reference proteome</keyword>
<accession>A0ABU2BC53</accession>
<evidence type="ECO:0000256" key="1">
    <source>
        <dbReference type="SAM" id="MobiDB-lite"/>
    </source>
</evidence>
<feature type="region of interest" description="Disordered" evidence="1">
    <location>
        <begin position="30"/>
        <end position="50"/>
    </location>
</feature>
<reference evidence="2 3" key="1">
    <citation type="submission" date="2023-07" db="EMBL/GenBank/DDBJ databases">
        <title>Sequencing the genomes of 1000 actinobacteria strains.</title>
        <authorList>
            <person name="Klenk H.-P."/>
        </authorList>
    </citation>
    <scope>NUCLEOTIDE SEQUENCE [LARGE SCALE GENOMIC DNA]</scope>
    <source>
        <strain evidence="2 3">DSM 44508</strain>
    </source>
</reference>
<sequence>MALERTAPQEYFTEFDPEKFAAQFLSKIAETSKDADDEKDSGTGVESGQG</sequence>
<evidence type="ECO:0000313" key="3">
    <source>
        <dbReference type="Proteomes" id="UP001183619"/>
    </source>
</evidence>